<keyword evidence="5 8" id="KW-1133">Transmembrane helix</keyword>
<dbReference type="GO" id="GO:0016780">
    <property type="term" value="F:phosphotransferase activity, for other substituted phosphate groups"/>
    <property type="evidence" value="ECO:0007669"/>
    <property type="project" value="InterPro"/>
</dbReference>
<organism evidence="9 10">
    <name type="scientific">Candidatus Polarisedimenticola svalbardensis</name>
    <dbReference type="NCBI Taxonomy" id="2886004"/>
    <lineage>
        <taxon>Bacteria</taxon>
        <taxon>Pseudomonadati</taxon>
        <taxon>Acidobacteriota</taxon>
        <taxon>Candidatus Polarisedimenticolia</taxon>
        <taxon>Candidatus Polarisedimenticolales</taxon>
        <taxon>Candidatus Polarisedimenticolaceae</taxon>
        <taxon>Candidatus Polarisedimenticola</taxon>
    </lineage>
</organism>
<dbReference type="Pfam" id="PF00953">
    <property type="entry name" value="Glycos_transf_4"/>
    <property type="match status" value="1"/>
</dbReference>
<comment type="cofactor">
    <cofactor evidence="7">
        <name>Mg(2+)</name>
        <dbReference type="ChEBI" id="CHEBI:18420"/>
    </cofactor>
</comment>
<feature type="transmembrane region" description="Helical" evidence="8">
    <location>
        <begin position="153"/>
        <end position="170"/>
    </location>
</feature>
<feature type="transmembrane region" description="Helical" evidence="8">
    <location>
        <begin position="284"/>
        <end position="303"/>
    </location>
</feature>
<feature type="transmembrane region" description="Helical" evidence="8">
    <location>
        <begin position="207"/>
        <end position="225"/>
    </location>
</feature>
<comment type="caution">
    <text evidence="9">The sequence shown here is derived from an EMBL/GenBank/DDBJ whole genome shotgun (WGS) entry which is preliminary data.</text>
</comment>
<dbReference type="Proteomes" id="UP000648239">
    <property type="component" value="Unassembled WGS sequence"/>
</dbReference>
<keyword evidence="7" id="KW-0460">Magnesium</keyword>
<feature type="transmembrane region" description="Helical" evidence="8">
    <location>
        <begin position="309"/>
        <end position="327"/>
    </location>
</feature>
<evidence type="ECO:0000256" key="3">
    <source>
        <dbReference type="ARBA" id="ARBA00022679"/>
    </source>
</evidence>
<dbReference type="CDD" id="cd06853">
    <property type="entry name" value="GT_WecA_like"/>
    <property type="match status" value="1"/>
</dbReference>
<protein>
    <submittedName>
        <fullName evidence="9">Undecaprenyl/decaprenyl-phosphate alpha-N-acetylglucosaminyl 1-phosphate transferase</fullName>
    </submittedName>
</protein>
<dbReference type="GO" id="GO:0046872">
    <property type="term" value="F:metal ion binding"/>
    <property type="evidence" value="ECO:0007669"/>
    <property type="project" value="UniProtKB-KW"/>
</dbReference>
<feature type="transmembrane region" description="Helical" evidence="8">
    <location>
        <begin position="52"/>
        <end position="69"/>
    </location>
</feature>
<feature type="transmembrane region" description="Helical" evidence="8">
    <location>
        <begin position="76"/>
        <end position="98"/>
    </location>
</feature>
<evidence type="ECO:0000256" key="4">
    <source>
        <dbReference type="ARBA" id="ARBA00022692"/>
    </source>
</evidence>
<gene>
    <name evidence="9" type="ORF">IFK94_09950</name>
</gene>
<keyword evidence="3 9" id="KW-0808">Transferase</keyword>
<name>A0A8J6XUZ7_9BACT</name>
<feature type="transmembrane region" description="Helical" evidence="8">
    <location>
        <begin position="118"/>
        <end position="141"/>
    </location>
</feature>
<keyword evidence="7" id="KW-0479">Metal-binding</keyword>
<comment type="subcellular location">
    <subcellularLocation>
        <location evidence="1">Cell membrane</location>
        <topology evidence="1">Multi-pass membrane protein</topology>
    </subcellularLocation>
</comment>
<evidence type="ECO:0000256" key="5">
    <source>
        <dbReference type="ARBA" id="ARBA00022989"/>
    </source>
</evidence>
<dbReference type="PANTHER" id="PTHR22926">
    <property type="entry name" value="PHOSPHO-N-ACETYLMURAMOYL-PENTAPEPTIDE-TRANSFERASE"/>
    <property type="match status" value="1"/>
</dbReference>
<feature type="transmembrane region" description="Helical" evidence="8">
    <location>
        <begin position="231"/>
        <end position="253"/>
    </location>
</feature>
<feature type="binding site" evidence="7">
    <location>
        <position position="206"/>
    </location>
    <ligand>
        <name>Mg(2+)</name>
        <dbReference type="ChEBI" id="CHEBI:18420"/>
    </ligand>
</feature>
<dbReference type="PANTHER" id="PTHR22926:SF3">
    <property type="entry name" value="UNDECAPRENYL-PHOSPHATE ALPHA-N-ACETYLGLUCOSAMINYL 1-PHOSPHATE TRANSFERASE"/>
    <property type="match status" value="1"/>
</dbReference>
<dbReference type="GO" id="GO:0071555">
    <property type="term" value="P:cell wall organization"/>
    <property type="evidence" value="ECO:0007669"/>
    <property type="project" value="TreeGrafter"/>
</dbReference>
<feature type="transmembrane region" description="Helical" evidence="8">
    <location>
        <begin position="176"/>
        <end position="195"/>
    </location>
</feature>
<dbReference type="GO" id="GO:0005886">
    <property type="term" value="C:plasma membrane"/>
    <property type="evidence" value="ECO:0007669"/>
    <property type="project" value="UniProtKB-SubCell"/>
</dbReference>
<feature type="binding site" evidence="7">
    <location>
        <position position="146"/>
    </location>
    <ligand>
        <name>Mg(2+)</name>
        <dbReference type="ChEBI" id="CHEBI:18420"/>
    </ligand>
</feature>
<evidence type="ECO:0000256" key="2">
    <source>
        <dbReference type="ARBA" id="ARBA00022475"/>
    </source>
</evidence>
<dbReference type="AlphaFoldDB" id="A0A8J6XUZ7"/>
<evidence type="ECO:0000313" key="9">
    <source>
        <dbReference type="EMBL" id="MBD3868433.1"/>
    </source>
</evidence>
<evidence type="ECO:0000256" key="7">
    <source>
        <dbReference type="PIRSR" id="PIRSR600715-1"/>
    </source>
</evidence>
<evidence type="ECO:0000256" key="6">
    <source>
        <dbReference type="ARBA" id="ARBA00023136"/>
    </source>
</evidence>
<keyword evidence="2" id="KW-1003">Cell membrane</keyword>
<dbReference type="EMBL" id="JACXWD010000031">
    <property type="protein sequence ID" value="MBD3868433.1"/>
    <property type="molecule type" value="Genomic_DNA"/>
</dbReference>
<sequence length="334" mass="35288">MSPWLTYLLAFILAAIFSLGLTPRMLNAALKFGIVDAPDGALKGHRRPVPYLGGLAIYLAFLLSLAGTVKFDGQVLGILLAGSILVVIGLVDDLGQIGPWTKLAGQLVAVVVLLKSGIFIQLVILPLWISLPVSILWLLAVTNAFNLIDIMDGLSAGTAIIAALALLVMAHLGGLITAAVILAALAGACAGFLKYNFQPARIYMGDSGALFIGLLLGALAMNNAYTERNTVAALAPAIILGVPLFDMLFVMYIRYRRGMSVMLGSPDHVALRLRKWRFSTRQTVVISYAVTALLGVAAIAMSLGSRDQALAVLCGLAVAALICAVLFKRIDMSL</sequence>
<dbReference type="GO" id="GO:0044038">
    <property type="term" value="P:cell wall macromolecule biosynthetic process"/>
    <property type="evidence" value="ECO:0007669"/>
    <property type="project" value="TreeGrafter"/>
</dbReference>
<evidence type="ECO:0000256" key="8">
    <source>
        <dbReference type="SAM" id="Phobius"/>
    </source>
</evidence>
<accession>A0A8J6XUZ7</accession>
<reference evidence="9 10" key="1">
    <citation type="submission" date="2020-08" db="EMBL/GenBank/DDBJ databases">
        <title>Acidobacteriota in marine sediments use diverse sulfur dissimilation pathways.</title>
        <authorList>
            <person name="Wasmund K."/>
        </authorList>
    </citation>
    <scope>NUCLEOTIDE SEQUENCE [LARGE SCALE GENOMIC DNA]</scope>
    <source>
        <strain evidence="9">MAG AM4</strain>
    </source>
</reference>
<keyword evidence="4 8" id="KW-0812">Transmembrane</keyword>
<keyword evidence="6 8" id="KW-0472">Membrane</keyword>
<evidence type="ECO:0000313" key="10">
    <source>
        <dbReference type="Proteomes" id="UP000648239"/>
    </source>
</evidence>
<evidence type="ECO:0000256" key="1">
    <source>
        <dbReference type="ARBA" id="ARBA00004651"/>
    </source>
</evidence>
<proteinExistence type="predicted"/>
<dbReference type="GO" id="GO:0009103">
    <property type="term" value="P:lipopolysaccharide biosynthetic process"/>
    <property type="evidence" value="ECO:0007669"/>
    <property type="project" value="TreeGrafter"/>
</dbReference>
<dbReference type="InterPro" id="IPR000715">
    <property type="entry name" value="Glycosyl_transferase_4"/>
</dbReference>